<dbReference type="EMBL" id="LT629710">
    <property type="protein sequence ID" value="SDO73652.1"/>
    <property type="molecule type" value="Genomic_DNA"/>
</dbReference>
<keyword evidence="1" id="KW-0812">Transmembrane</keyword>
<feature type="transmembrane region" description="Helical" evidence="1">
    <location>
        <begin position="20"/>
        <end position="38"/>
    </location>
</feature>
<dbReference type="STRING" id="1090615.SAMN04515671_1875"/>
<name>A0A1H0LZK2_9ACTN</name>
<gene>
    <name evidence="2" type="ORF">SAMN04515671_1875</name>
</gene>
<evidence type="ECO:0000256" key="1">
    <source>
        <dbReference type="SAM" id="Phobius"/>
    </source>
</evidence>
<feature type="transmembrane region" description="Helical" evidence="1">
    <location>
        <begin position="44"/>
        <end position="65"/>
    </location>
</feature>
<evidence type="ECO:0000313" key="3">
    <source>
        <dbReference type="Proteomes" id="UP000198741"/>
    </source>
</evidence>
<keyword evidence="1" id="KW-0472">Membrane</keyword>
<dbReference type="AlphaFoldDB" id="A0A1H0LZK2"/>
<evidence type="ECO:0000313" key="2">
    <source>
        <dbReference type="EMBL" id="SDO73652.1"/>
    </source>
</evidence>
<feature type="transmembrane region" description="Helical" evidence="1">
    <location>
        <begin position="72"/>
        <end position="95"/>
    </location>
</feature>
<keyword evidence="3" id="KW-1185">Reference proteome</keyword>
<protein>
    <submittedName>
        <fullName evidence="2">Uncharacterized protein</fullName>
    </submittedName>
</protein>
<accession>A0A1H0LZK2</accession>
<proteinExistence type="predicted"/>
<sequence length="132" mass="14071">MSHNVLVPRQSSAPAIGTRATAVGLLGLTIALLLLTAFEVDSPIRLLVTLLFALTTPGWALAAYLTDRTPAIEWTIATCASIAIVIVVSMTMLVLHAWQPVWGMSGLAVVTAGVLLHHVVRSSRVRAPEQRP</sequence>
<keyword evidence="1" id="KW-1133">Transmembrane helix</keyword>
<reference evidence="2 3" key="1">
    <citation type="submission" date="2016-10" db="EMBL/GenBank/DDBJ databases">
        <authorList>
            <person name="de Groot N.N."/>
        </authorList>
    </citation>
    <scope>NUCLEOTIDE SEQUENCE [LARGE SCALE GENOMIC DNA]</scope>
    <source>
        <strain evidence="3">P4-7,KCTC 19426,CECT 7604</strain>
    </source>
</reference>
<feature type="transmembrane region" description="Helical" evidence="1">
    <location>
        <begin position="101"/>
        <end position="120"/>
    </location>
</feature>
<dbReference type="Proteomes" id="UP000198741">
    <property type="component" value="Chromosome I"/>
</dbReference>
<organism evidence="2 3">
    <name type="scientific">Nakamurella panacisegetis</name>
    <dbReference type="NCBI Taxonomy" id="1090615"/>
    <lineage>
        <taxon>Bacteria</taxon>
        <taxon>Bacillati</taxon>
        <taxon>Actinomycetota</taxon>
        <taxon>Actinomycetes</taxon>
        <taxon>Nakamurellales</taxon>
        <taxon>Nakamurellaceae</taxon>
        <taxon>Nakamurella</taxon>
    </lineage>
</organism>